<evidence type="ECO:0000256" key="7">
    <source>
        <dbReference type="HAMAP-Rule" id="MF_00108"/>
    </source>
</evidence>
<dbReference type="RefSeq" id="WP_339094822.1">
    <property type="nucleotide sequence ID" value="NZ_CP149782.1"/>
</dbReference>
<dbReference type="PANTHER" id="PTHR32125">
    <property type="entry name" value="2-C-METHYL-D-ERYTHRITOL 4-PHOSPHATE CYTIDYLYLTRANSFERASE, CHLOROPLASTIC"/>
    <property type="match status" value="1"/>
</dbReference>
<sequence length="243" mass="25352">MLSPSPITHYPSTFAALIPAAGSGTRLGKGPKAAVTVGGRSLLAWAAQALAPHVTEVVVALPDGLELPADVPAGVRTITGGETRQESVEKLLYATNAEYVLIHDAARPFLSAEIIREMQAAVLEAGAATVALPVADSLVRSDPQPSTLNLQPLWGEAVSREHLWAVQTPQGFRRTLLQEAHAQARAEGFAATDDAGLVARLGHAVRLVRGDARLFKVTTVGDLALAEAVAGAGGNVERSKVQK</sequence>
<dbReference type="EC" id="2.7.7.60" evidence="7"/>
<evidence type="ECO:0000313" key="8">
    <source>
        <dbReference type="EMBL" id="WYF43818.1"/>
    </source>
</evidence>
<evidence type="ECO:0000256" key="3">
    <source>
        <dbReference type="ARBA" id="ARBA00009789"/>
    </source>
</evidence>
<evidence type="ECO:0000256" key="6">
    <source>
        <dbReference type="ARBA" id="ARBA00023229"/>
    </source>
</evidence>
<dbReference type="PROSITE" id="PS01295">
    <property type="entry name" value="ISPD"/>
    <property type="match status" value="1"/>
</dbReference>
<dbReference type="HAMAP" id="MF_00108">
    <property type="entry name" value="IspD"/>
    <property type="match status" value="1"/>
</dbReference>
<keyword evidence="6 7" id="KW-0414">Isoprene biosynthesis</keyword>
<dbReference type="InterPro" id="IPR029044">
    <property type="entry name" value="Nucleotide-diphossugar_trans"/>
</dbReference>
<reference evidence="8" key="1">
    <citation type="submission" date="2024-03" db="EMBL/GenBank/DDBJ databases">
        <title>Deinococcus weizhi sp. nov., isolated from human skin.</title>
        <authorList>
            <person name="Wei Z."/>
            <person name="Tian F."/>
            <person name="Yang C."/>
            <person name="Xin L.T."/>
            <person name="Wen Z.J."/>
            <person name="Lan K.C."/>
            <person name="Yu L."/>
            <person name="Zhe W."/>
            <person name="Dan F.D."/>
            <person name="Jun W."/>
            <person name="Rui Z."/>
            <person name="Yong X.J."/>
            <person name="Ting Y."/>
            <person name="Wei X."/>
            <person name="Xu Z.G."/>
            <person name="Xin Z."/>
            <person name="Dong F.G."/>
            <person name="Ni X.M."/>
            <person name="Zheng M.G."/>
            <person name="Chun Y."/>
            <person name="Qian W.X."/>
        </authorList>
    </citation>
    <scope>NUCLEOTIDE SEQUENCE</scope>
    <source>
        <strain evidence="8">VB142</strain>
    </source>
</reference>
<dbReference type="PANTHER" id="PTHR32125:SF4">
    <property type="entry name" value="2-C-METHYL-D-ERYTHRITOL 4-PHOSPHATE CYTIDYLYLTRANSFERASE, CHLOROPLASTIC"/>
    <property type="match status" value="1"/>
</dbReference>
<dbReference type="NCBIfam" id="TIGR00453">
    <property type="entry name" value="ispD"/>
    <property type="match status" value="1"/>
</dbReference>
<dbReference type="Gene3D" id="3.90.550.10">
    <property type="entry name" value="Spore Coat Polysaccharide Biosynthesis Protein SpsA, Chain A"/>
    <property type="match status" value="1"/>
</dbReference>
<gene>
    <name evidence="7 8" type="primary">ispD</name>
    <name evidence="8" type="ORF">WDJ50_10380</name>
</gene>
<dbReference type="InterPro" id="IPR034683">
    <property type="entry name" value="IspD/TarI"/>
</dbReference>
<dbReference type="Pfam" id="PF01128">
    <property type="entry name" value="IspD"/>
    <property type="match status" value="1"/>
</dbReference>
<feature type="site" description="Transition state stabilizer" evidence="7">
    <location>
        <position position="32"/>
    </location>
</feature>
<name>A0AAU6Q0T8_9DEIO</name>
<evidence type="ECO:0000256" key="5">
    <source>
        <dbReference type="ARBA" id="ARBA00022695"/>
    </source>
</evidence>
<keyword evidence="4 7" id="KW-0808">Transferase</keyword>
<evidence type="ECO:0000256" key="2">
    <source>
        <dbReference type="ARBA" id="ARBA00004787"/>
    </source>
</evidence>
<dbReference type="SUPFAM" id="SSF53448">
    <property type="entry name" value="Nucleotide-diphospho-sugar transferases"/>
    <property type="match status" value="1"/>
</dbReference>
<dbReference type="AlphaFoldDB" id="A0AAU6Q0T8"/>
<proteinExistence type="inferred from homology"/>
<evidence type="ECO:0000256" key="4">
    <source>
        <dbReference type="ARBA" id="ARBA00022679"/>
    </source>
</evidence>
<dbReference type="CDD" id="cd02516">
    <property type="entry name" value="CDP-ME_synthetase"/>
    <property type="match status" value="1"/>
</dbReference>
<dbReference type="InterPro" id="IPR001228">
    <property type="entry name" value="IspD"/>
</dbReference>
<dbReference type="InterPro" id="IPR050088">
    <property type="entry name" value="IspD/TarI_cytidylyltransf_bact"/>
</dbReference>
<keyword evidence="5 7" id="KW-0548">Nucleotidyltransferase</keyword>
<organism evidence="8">
    <name type="scientific">Deinococcus sp. VB142</name>
    <dbReference type="NCBI Taxonomy" id="3112952"/>
    <lineage>
        <taxon>Bacteria</taxon>
        <taxon>Thermotogati</taxon>
        <taxon>Deinococcota</taxon>
        <taxon>Deinococci</taxon>
        <taxon>Deinococcales</taxon>
        <taxon>Deinococcaceae</taxon>
        <taxon>Deinococcus</taxon>
    </lineage>
</organism>
<dbReference type="GO" id="GO:0050518">
    <property type="term" value="F:2-C-methyl-D-erythritol 4-phosphate cytidylyltransferase activity"/>
    <property type="evidence" value="ECO:0007669"/>
    <property type="project" value="UniProtKB-UniRule"/>
</dbReference>
<comment type="similarity">
    <text evidence="3 7">Belongs to the IspD/TarI cytidylyltransferase family. IspD subfamily.</text>
</comment>
<feature type="site" description="Positions MEP for the nucleophilic attack" evidence="7">
    <location>
        <position position="160"/>
    </location>
</feature>
<accession>A0AAU6Q0T8</accession>
<evidence type="ECO:0000256" key="1">
    <source>
        <dbReference type="ARBA" id="ARBA00001282"/>
    </source>
</evidence>
<dbReference type="InterPro" id="IPR018294">
    <property type="entry name" value="ISPD_synthase_CS"/>
</dbReference>
<dbReference type="EMBL" id="CP149782">
    <property type="protein sequence ID" value="WYF43818.1"/>
    <property type="molecule type" value="Genomic_DNA"/>
</dbReference>
<feature type="site" description="Positions MEP for the nucleophilic attack" evidence="7">
    <location>
        <position position="216"/>
    </location>
</feature>
<protein>
    <recommendedName>
        <fullName evidence="7">2-C-methyl-D-erythritol 4-phosphate cytidylyltransferase</fullName>
        <ecNumber evidence="7">2.7.7.60</ecNumber>
    </recommendedName>
    <alternativeName>
        <fullName evidence="7">4-diphosphocytidyl-2C-methyl-D-erythritol synthase</fullName>
    </alternativeName>
    <alternativeName>
        <fullName evidence="7">MEP cytidylyltransferase</fullName>
        <shortName evidence="7">MCT</shortName>
    </alternativeName>
</protein>
<comment type="catalytic activity">
    <reaction evidence="1 7">
        <text>2-C-methyl-D-erythritol 4-phosphate + CTP + H(+) = 4-CDP-2-C-methyl-D-erythritol + diphosphate</text>
        <dbReference type="Rhea" id="RHEA:13429"/>
        <dbReference type="ChEBI" id="CHEBI:15378"/>
        <dbReference type="ChEBI" id="CHEBI:33019"/>
        <dbReference type="ChEBI" id="CHEBI:37563"/>
        <dbReference type="ChEBI" id="CHEBI:57823"/>
        <dbReference type="ChEBI" id="CHEBI:58262"/>
        <dbReference type="EC" id="2.7.7.60"/>
    </reaction>
</comment>
<feature type="site" description="Transition state stabilizer" evidence="7">
    <location>
        <position position="26"/>
    </location>
</feature>
<comment type="pathway">
    <text evidence="2 7">Isoprenoid biosynthesis; isopentenyl diphosphate biosynthesis via DXP pathway; isopentenyl diphosphate from 1-deoxy-D-xylulose 5-phosphate: step 2/6.</text>
</comment>
<dbReference type="GO" id="GO:0019288">
    <property type="term" value="P:isopentenyl diphosphate biosynthetic process, methylerythritol 4-phosphate pathway"/>
    <property type="evidence" value="ECO:0007669"/>
    <property type="project" value="UniProtKB-UniRule"/>
</dbReference>
<comment type="function">
    <text evidence="7">Catalyzes the formation of 4-diphosphocytidyl-2-C-methyl-D-erythritol from CTP and 2-C-methyl-D-erythritol 4-phosphate (MEP).</text>
</comment>